<organism evidence="1 2">
    <name type="scientific">Limosilactobacillus albertensis</name>
    <dbReference type="NCBI Taxonomy" id="2759752"/>
    <lineage>
        <taxon>Bacteria</taxon>
        <taxon>Bacillati</taxon>
        <taxon>Bacillota</taxon>
        <taxon>Bacilli</taxon>
        <taxon>Lactobacillales</taxon>
        <taxon>Lactobacillaceae</taxon>
        <taxon>Limosilactobacillus</taxon>
    </lineage>
</organism>
<comment type="caution">
    <text evidence="1">The sequence shown here is derived from an EMBL/GenBank/DDBJ whole genome shotgun (WGS) entry which is preliminary data.</text>
</comment>
<sequence>MVQVNDAKWSYLLARLKEQSHKQRESFVINFIIMNLLSDGYTDVNPVLQQPIKQDPESKKGK</sequence>
<protein>
    <submittedName>
        <fullName evidence="1">Uncharacterized protein</fullName>
    </submittedName>
</protein>
<proteinExistence type="predicted"/>
<dbReference type="RefSeq" id="WP_182598261.1">
    <property type="nucleotide sequence ID" value="NZ_JACIVC010000058.1"/>
</dbReference>
<accession>A0A7W3Y8P8</accession>
<dbReference type="EMBL" id="JACIVC010000058">
    <property type="protein sequence ID" value="MBB1069702.1"/>
    <property type="molecule type" value="Genomic_DNA"/>
</dbReference>
<reference evidence="1 2" key="1">
    <citation type="submission" date="2020-07" db="EMBL/GenBank/DDBJ databases">
        <title>Description of Limosilactobacillus balticus sp. nov., Limosilactobacillus agrestis sp. nov., Limosilactobacillus albertensis sp. nov., Limosilactobacillus rudii sp. nov., Limosilactobacillus fastidiosus sp. nov., five novel Limosilactobacillus species isolated from the vertebrate gastrointestinal tract, and proposal of 6 subspecies of Limosilactobacillus reuteri adapted to the gastrointestinal tract of specific vertebrate hosts.</title>
        <authorList>
            <person name="Li F."/>
            <person name="Cheng C."/>
            <person name="Zheng J."/>
            <person name="Quevedo R.M."/>
            <person name="Li J."/>
            <person name="Roos S."/>
            <person name="Gaenzle M.G."/>
            <person name="Walter J."/>
        </authorList>
    </citation>
    <scope>NUCLEOTIDE SEQUENCE [LARGE SCALE GENOMIC DNA]</scope>
    <source>
        <strain evidence="1 2">RRLNB_1_1</strain>
    </source>
</reference>
<dbReference type="Proteomes" id="UP000518316">
    <property type="component" value="Unassembled WGS sequence"/>
</dbReference>
<dbReference type="AlphaFoldDB" id="A0A7W3Y8P8"/>
<evidence type="ECO:0000313" key="1">
    <source>
        <dbReference type="EMBL" id="MBB1069702.1"/>
    </source>
</evidence>
<gene>
    <name evidence="1" type="ORF">H5S40_06000</name>
</gene>
<keyword evidence="2" id="KW-1185">Reference proteome</keyword>
<name>A0A7W3Y8P8_9LACO</name>
<evidence type="ECO:0000313" key="2">
    <source>
        <dbReference type="Proteomes" id="UP000518316"/>
    </source>
</evidence>